<dbReference type="CDD" id="cd08554">
    <property type="entry name" value="Cyt_b561"/>
    <property type="match status" value="1"/>
</dbReference>
<organism evidence="20 21">
    <name type="scientific">Acrobeloides nanus</name>
    <dbReference type="NCBI Taxonomy" id="290746"/>
    <lineage>
        <taxon>Eukaryota</taxon>
        <taxon>Metazoa</taxon>
        <taxon>Ecdysozoa</taxon>
        <taxon>Nematoda</taxon>
        <taxon>Chromadorea</taxon>
        <taxon>Rhabditida</taxon>
        <taxon>Tylenchina</taxon>
        <taxon>Cephalobomorpha</taxon>
        <taxon>Cephaloboidea</taxon>
        <taxon>Cephalobidae</taxon>
        <taxon>Acrobeloides</taxon>
    </lineage>
</organism>
<evidence type="ECO:0000256" key="14">
    <source>
        <dbReference type="ARBA" id="ARBA00034532"/>
    </source>
</evidence>
<evidence type="ECO:0000256" key="4">
    <source>
        <dbReference type="ARBA" id="ARBA00022593"/>
    </source>
</evidence>
<proteinExistence type="inferred from homology"/>
<keyword evidence="11 18" id="KW-1133">Transmembrane helix</keyword>
<keyword evidence="5 18" id="KW-0812">Transmembrane</keyword>
<keyword evidence="8" id="KW-0378">Hydrolase</keyword>
<dbReference type="Gene3D" id="3.40.50.300">
    <property type="entry name" value="P-loop containing nucleotide triphosphate hydrolases"/>
    <property type="match status" value="1"/>
</dbReference>
<dbReference type="InterPro" id="IPR003593">
    <property type="entry name" value="AAA+_ATPase"/>
</dbReference>
<feature type="domain" description="Cytochrome b561" evidence="19">
    <location>
        <begin position="43"/>
        <end position="247"/>
    </location>
</feature>
<dbReference type="FunFam" id="1.10.8.60:FF:000105">
    <property type="entry name" value="PeRoXisome assembly factor"/>
    <property type="match status" value="1"/>
</dbReference>
<dbReference type="GO" id="GO:0016887">
    <property type="term" value="F:ATP hydrolysis activity"/>
    <property type="evidence" value="ECO:0007669"/>
    <property type="project" value="InterPro"/>
</dbReference>
<dbReference type="SUPFAM" id="SSF52540">
    <property type="entry name" value="P-loop containing nucleoside triphosphate hydrolases"/>
    <property type="match status" value="2"/>
</dbReference>
<dbReference type="InterPro" id="IPR027417">
    <property type="entry name" value="P-loop_NTPase"/>
</dbReference>
<comment type="subcellular location">
    <subcellularLocation>
        <location evidence="1">Membrane</location>
    </subcellularLocation>
</comment>
<evidence type="ECO:0000256" key="10">
    <source>
        <dbReference type="ARBA" id="ARBA00022982"/>
    </source>
</evidence>
<keyword evidence="3" id="KW-0813">Transport</keyword>
<dbReference type="Gene3D" id="1.10.8.60">
    <property type="match status" value="2"/>
</dbReference>
<dbReference type="Proteomes" id="UP000887540">
    <property type="component" value="Unplaced"/>
</dbReference>
<dbReference type="GO" id="GO:0016558">
    <property type="term" value="P:protein import into peroxisome matrix"/>
    <property type="evidence" value="ECO:0007669"/>
    <property type="project" value="TreeGrafter"/>
</dbReference>
<evidence type="ECO:0000256" key="11">
    <source>
        <dbReference type="ARBA" id="ARBA00022989"/>
    </source>
</evidence>
<dbReference type="WBParaSite" id="ACRNAN_scaffold929.g16474.t1">
    <property type="protein sequence ID" value="ACRNAN_scaffold929.g16474.t1"/>
    <property type="gene ID" value="ACRNAN_scaffold929.g16474"/>
</dbReference>
<evidence type="ECO:0000256" key="5">
    <source>
        <dbReference type="ARBA" id="ARBA00022692"/>
    </source>
</evidence>
<evidence type="ECO:0000256" key="17">
    <source>
        <dbReference type="ARBA" id="ARBA00048778"/>
    </source>
</evidence>
<keyword evidence="7" id="KW-0547">Nucleotide-binding</keyword>
<feature type="transmembrane region" description="Helical" evidence="18">
    <location>
        <begin position="121"/>
        <end position="140"/>
    </location>
</feature>
<dbReference type="Pfam" id="PF03188">
    <property type="entry name" value="Cytochrom_B561"/>
    <property type="match status" value="1"/>
</dbReference>
<dbReference type="Pfam" id="PF00004">
    <property type="entry name" value="AAA"/>
    <property type="match status" value="1"/>
</dbReference>
<feature type="transmembrane region" description="Helical" evidence="18">
    <location>
        <begin position="152"/>
        <end position="168"/>
    </location>
</feature>
<evidence type="ECO:0000256" key="1">
    <source>
        <dbReference type="ARBA" id="ARBA00004370"/>
    </source>
</evidence>
<dbReference type="PROSITE" id="PS50939">
    <property type="entry name" value="CYTOCHROME_B561"/>
    <property type="match status" value="1"/>
</dbReference>
<evidence type="ECO:0000259" key="19">
    <source>
        <dbReference type="PROSITE" id="PS50939"/>
    </source>
</evidence>
<dbReference type="InterPro" id="IPR006593">
    <property type="entry name" value="Cyt_b561/ferric_Rdtase_TM"/>
</dbReference>
<evidence type="ECO:0000256" key="16">
    <source>
        <dbReference type="ARBA" id="ARBA00034920"/>
    </source>
</evidence>
<feature type="transmembrane region" description="Helical" evidence="18">
    <location>
        <begin position="39"/>
        <end position="60"/>
    </location>
</feature>
<reference evidence="21" key="1">
    <citation type="submission" date="2022-11" db="UniProtKB">
        <authorList>
            <consortium name="WormBaseParasite"/>
        </authorList>
    </citation>
    <scope>IDENTIFICATION</scope>
</reference>
<comment type="catalytic activity">
    <reaction evidence="17">
        <text>ATP + H2O = ADP + phosphate + H(+)</text>
        <dbReference type="Rhea" id="RHEA:13065"/>
        <dbReference type="ChEBI" id="CHEBI:15377"/>
        <dbReference type="ChEBI" id="CHEBI:15378"/>
        <dbReference type="ChEBI" id="CHEBI:30616"/>
        <dbReference type="ChEBI" id="CHEBI:43474"/>
        <dbReference type="ChEBI" id="CHEBI:456216"/>
    </reaction>
    <physiologicalReaction direction="left-to-right" evidence="17">
        <dbReference type="Rhea" id="RHEA:13066"/>
    </physiologicalReaction>
</comment>
<keyword evidence="10" id="KW-0249">Electron transport</keyword>
<sequence>MSLFRTPFVSPYYGMLESEASGSVKEPTEEKHNLKNFDFVAVFAHIFGITMLVLACYMYGTNGSGLQFGEQAYDNNGTPTHGNLNFHGIFMTSSFIFLQGEALIAYRVFRYEPKVLSKSVHVLLHLCVLGLGSLGIVSIVKEKRIHNYTNMFSFHSWIGVSIIAAYGIQTLENLGKLNADENSSIFLSYQDLLKYRLWPYRAYLVTFRYCRCSENHSDETWTIQKRIVYIVPSMLVKSGSMKISKILWFNICGSISMRNLEILEFEQAPELNVSKIAHVYLIKSPAYPIDLKLENHSEIVDFFDKQRLFYNDDIFFINMDLLSNNEPVYFKLSSQESPCLVNQTTSLYQRSPLAGHLPSQKIFPTQDFLPQPLLKISHQIESLIEPRLSNTTSPFNPSPVTLVVAGSGIPLLLRHLSDQLCMNLVENDCYDFWSLDGRVPDKAISESIEKAKKYAPCLCVFDGIAILDEDSQARIESGNRTLELLRNSIQTLPPNVIVIFTCQTVELPNLPVTIAEMVHFEYIIENLTEEDRKEFAKFMLKRFKVNEEIGLTWFANNTRGFVLAELNQLVDTAKANASAHGESTIRKQDIQFGIDKRNKAFGDIVGVPKIPSVKWEDVGGMEDVKQIITESLKMNMKRKGLRRSGIVLFGPPGCGKTLIAKAVANEFDITFLSVKGPELLNQYVGQSEQNLRMIFEKARLASPSILFFDELDSLAPNRGVAGDSGGVMDRIVSQLLTELDTLHSKINCEVFVMAATNRPDLLDPCLLTAGRFDKVVYVKPATDFQSKVRILNASCRKLNLANDVTVEKIAEKCPEIMSGADLSSLMSKASMYALKQVINRIEQGLEDVKTAQIQITMQHVNMALEEFSGSLNHADVERYSKLENIF</sequence>
<evidence type="ECO:0000256" key="9">
    <source>
        <dbReference type="ARBA" id="ARBA00022840"/>
    </source>
</evidence>
<comment type="similarity">
    <text evidence="2">Belongs to the AAA ATPase family.</text>
</comment>
<evidence type="ECO:0000256" key="15">
    <source>
        <dbReference type="ARBA" id="ARBA00034811"/>
    </source>
</evidence>
<evidence type="ECO:0000256" key="2">
    <source>
        <dbReference type="ARBA" id="ARBA00006914"/>
    </source>
</evidence>
<keyword evidence="20" id="KW-1185">Reference proteome</keyword>
<evidence type="ECO:0000256" key="8">
    <source>
        <dbReference type="ARBA" id="ARBA00022801"/>
    </source>
</evidence>
<accession>A0A914ENK2</accession>
<dbReference type="GO" id="GO:0005778">
    <property type="term" value="C:peroxisomal membrane"/>
    <property type="evidence" value="ECO:0007669"/>
    <property type="project" value="TreeGrafter"/>
</dbReference>
<dbReference type="PANTHER" id="PTHR23077">
    <property type="entry name" value="AAA-FAMILY ATPASE"/>
    <property type="match status" value="1"/>
</dbReference>
<dbReference type="InterPro" id="IPR003959">
    <property type="entry name" value="ATPase_AAA_core"/>
</dbReference>
<dbReference type="SMART" id="SM00665">
    <property type="entry name" value="B561"/>
    <property type="match status" value="1"/>
</dbReference>
<evidence type="ECO:0000313" key="20">
    <source>
        <dbReference type="Proteomes" id="UP000887540"/>
    </source>
</evidence>
<evidence type="ECO:0000256" key="12">
    <source>
        <dbReference type="ARBA" id="ARBA00023136"/>
    </source>
</evidence>
<dbReference type="GO" id="GO:0005524">
    <property type="term" value="F:ATP binding"/>
    <property type="evidence" value="ECO:0007669"/>
    <property type="project" value="UniProtKB-KW"/>
</dbReference>
<keyword evidence="4" id="KW-0962">Peroxisome biogenesis</keyword>
<dbReference type="Gene3D" id="1.20.120.1770">
    <property type="match status" value="1"/>
</dbReference>
<dbReference type="SMART" id="SM00382">
    <property type="entry name" value="AAA"/>
    <property type="match status" value="1"/>
</dbReference>
<evidence type="ECO:0000256" key="3">
    <source>
        <dbReference type="ARBA" id="ARBA00022448"/>
    </source>
</evidence>
<keyword evidence="6" id="KW-0677">Repeat</keyword>
<evidence type="ECO:0000256" key="6">
    <source>
        <dbReference type="ARBA" id="ARBA00022737"/>
    </source>
</evidence>
<dbReference type="AlphaFoldDB" id="A0A914ENK2"/>
<dbReference type="InterPro" id="IPR050168">
    <property type="entry name" value="AAA_ATPase_domain"/>
</dbReference>
<protein>
    <recommendedName>
        <fullName evidence="14">Peroxisomal ATPase PEX1</fullName>
    </recommendedName>
    <alternativeName>
        <fullName evidence="13">Peroxin-1</fullName>
    </alternativeName>
    <alternativeName>
        <fullName evidence="16">Peroxin-6</fullName>
    </alternativeName>
    <alternativeName>
        <fullName evidence="15">Peroxisomal ATPase PEX6</fullName>
    </alternativeName>
</protein>
<evidence type="ECO:0000256" key="13">
    <source>
        <dbReference type="ARBA" id="ARBA00032509"/>
    </source>
</evidence>
<dbReference type="PANTHER" id="PTHR23077:SF9">
    <property type="entry name" value="PEROXISOMAL ATPASE PEX6"/>
    <property type="match status" value="1"/>
</dbReference>
<name>A0A914ENK2_9BILA</name>
<dbReference type="GO" id="GO:0005829">
    <property type="term" value="C:cytosol"/>
    <property type="evidence" value="ECO:0007669"/>
    <property type="project" value="TreeGrafter"/>
</dbReference>
<evidence type="ECO:0000256" key="18">
    <source>
        <dbReference type="SAM" id="Phobius"/>
    </source>
</evidence>
<feature type="transmembrane region" description="Helical" evidence="18">
    <location>
        <begin position="89"/>
        <end position="109"/>
    </location>
</feature>
<evidence type="ECO:0000313" key="21">
    <source>
        <dbReference type="WBParaSite" id="ACRNAN_scaffold929.g16474.t1"/>
    </source>
</evidence>
<keyword evidence="12 18" id="KW-0472">Membrane</keyword>
<keyword evidence="9" id="KW-0067">ATP-binding</keyword>
<evidence type="ECO:0000256" key="7">
    <source>
        <dbReference type="ARBA" id="ARBA00022741"/>
    </source>
</evidence>
<dbReference type="FunFam" id="3.40.50.300:FF:000109">
    <property type="entry name" value="Peroxisomal biogenesis factor 6"/>
    <property type="match status" value="1"/>
</dbReference>